<keyword evidence="4 7" id="KW-0067">ATP-binding</keyword>
<dbReference type="Gene3D" id="3.40.50.300">
    <property type="entry name" value="P-loop containing nucleotide triphosphate hydrolases"/>
    <property type="match status" value="1"/>
</dbReference>
<dbReference type="PANTHER" id="PTHR43335:SF4">
    <property type="entry name" value="ABC TRANSPORTER, ATP-BINDING PROTEIN"/>
    <property type="match status" value="1"/>
</dbReference>
<comment type="similarity">
    <text evidence="1">Belongs to the ABC transporter superfamily.</text>
</comment>
<feature type="domain" description="ABC transporter" evidence="6">
    <location>
        <begin position="2"/>
        <end position="227"/>
    </location>
</feature>
<gene>
    <name evidence="7" type="ORF">R5U08_08580</name>
</gene>
<evidence type="ECO:0000256" key="3">
    <source>
        <dbReference type="ARBA" id="ARBA00022741"/>
    </source>
</evidence>
<dbReference type="InterPro" id="IPR003439">
    <property type="entry name" value="ABC_transporter-like_ATP-bd"/>
</dbReference>
<dbReference type="Proteomes" id="UP001305002">
    <property type="component" value="Chromosome"/>
</dbReference>
<evidence type="ECO:0000256" key="4">
    <source>
        <dbReference type="ARBA" id="ARBA00022840"/>
    </source>
</evidence>
<dbReference type="Pfam" id="PF00005">
    <property type="entry name" value="ABC_tran"/>
    <property type="match status" value="1"/>
</dbReference>
<protein>
    <submittedName>
        <fullName evidence="7">ATP-binding cassette domain-containing protein</fullName>
    </submittedName>
</protein>
<evidence type="ECO:0000256" key="5">
    <source>
        <dbReference type="SAM" id="MobiDB-lite"/>
    </source>
</evidence>
<dbReference type="PROSITE" id="PS50893">
    <property type="entry name" value="ABC_TRANSPORTER_2"/>
    <property type="match status" value="1"/>
</dbReference>
<evidence type="ECO:0000313" key="8">
    <source>
        <dbReference type="Proteomes" id="UP001305002"/>
    </source>
</evidence>
<evidence type="ECO:0000259" key="6">
    <source>
        <dbReference type="PROSITE" id="PS50893"/>
    </source>
</evidence>
<keyword evidence="3" id="KW-0547">Nucleotide-binding</keyword>
<sequence length="449" mass="46449">MIEAVGLTKRYGDKTAVYNLSFQVRPGTVTGFLGPNGSGKSTTMRMILGLDNPTAGHVTIGGHPYRKLPNAPRQVGALLDAKAVHGGRAARNHLLSLAQLSGIPARRVDEVLGVVGLQDVAKKRSKGFSLGMGQRLGIAAALLGDPQVLLFDEPVNGLDPEGILWVRNLMKALAAEGRTVFVSSHLMSEMALTADHLIVIGRGQLLADMSVTDFISANSADFARVRTPDTEPQQREKLSAALTESGGHVLPEQDGALRVTGLPLPRISDIAHDHDVRLWELSPHQASLEEAYMRMTQGAVDYRSTIDQKEGLQQQLPPGAQPPMPVPGQGQPGWYAPPPPQPGGQPFTMPPQGAPGQAPAGPYGAPGAPGAPVAAPITPGASGAGTPNPYAQPAGGPPQTSAQGAPQTPAPPAGQAPQPPAAPAAPAPQAPAAPAPAPTSDLTKPEDPR</sequence>
<dbReference type="GO" id="GO:0005524">
    <property type="term" value="F:ATP binding"/>
    <property type="evidence" value="ECO:0007669"/>
    <property type="project" value="UniProtKB-KW"/>
</dbReference>
<organism evidence="7 8">
    <name type="scientific">Streptomyces coeruleorubidus</name>
    <dbReference type="NCBI Taxonomy" id="116188"/>
    <lineage>
        <taxon>Bacteria</taxon>
        <taxon>Bacillati</taxon>
        <taxon>Actinomycetota</taxon>
        <taxon>Actinomycetes</taxon>
        <taxon>Kitasatosporales</taxon>
        <taxon>Streptomycetaceae</taxon>
        <taxon>Streptomyces</taxon>
    </lineage>
</organism>
<accession>A0ABZ0K8I8</accession>
<dbReference type="CDD" id="cd03268">
    <property type="entry name" value="ABC_BcrA_bacitracin_resist"/>
    <property type="match status" value="1"/>
</dbReference>
<dbReference type="EMBL" id="CP137524">
    <property type="protein sequence ID" value="WOT34194.1"/>
    <property type="molecule type" value="Genomic_DNA"/>
</dbReference>
<feature type="region of interest" description="Disordered" evidence="5">
    <location>
        <begin position="312"/>
        <end position="449"/>
    </location>
</feature>
<evidence type="ECO:0000256" key="1">
    <source>
        <dbReference type="ARBA" id="ARBA00005417"/>
    </source>
</evidence>
<dbReference type="RefSeq" id="WP_193502857.1">
    <property type="nucleotide sequence ID" value="NZ_BMSO01000002.1"/>
</dbReference>
<reference evidence="7 8" key="2">
    <citation type="journal article" date="2024" name="Microb. Biotechnol.">
        <title>The involvement of multiple ABC transporters in daunorubicin efflux in Streptomyces coeruleorubidus.</title>
        <authorList>
            <person name="Dong J."/>
            <person name="Ning J."/>
            <person name="Tian Y."/>
            <person name="Li H."/>
            <person name="Chen H."/>
            <person name="Guan W."/>
        </authorList>
    </citation>
    <scope>NUCLEOTIDE SEQUENCE [LARGE SCALE GENOMIC DNA]</scope>
    <source>
        <strain evidence="7 8">CICC 11043</strain>
    </source>
</reference>
<feature type="compositionally biased region" description="Pro residues" evidence="5">
    <location>
        <begin position="335"/>
        <end position="353"/>
    </location>
</feature>
<evidence type="ECO:0000256" key="2">
    <source>
        <dbReference type="ARBA" id="ARBA00022448"/>
    </source>
</evidence>
<reference evidence="7 8" key="1">
    <citation type="journal article" date="2021" name="J. Microbiol. Biotechnol.">
        <title>An Efficient Markerless Deletion System Suitable for the Industrial Strains of Streptomyces.</title>
        <authorList>
            <person name="Dong J."/>
            <person name="Wei J."/>
            <person name="Li H."/>
            <person name="Zhao S."/>
            <person name="Guan W."/>
        </authorList>
    </citation>
    <scope>NUCLEOTIDE SEQUENCE [LARGE SCALE GENOMIC DNA]</scope>
    <source>
        <strain evidence="7 8">CICC 11043</strain>
    </source>
</reference>
<dbReference type="InterPro" id="IPR003593">
    <property type="entry name" value="AAA+_ATPase"/>
</dbReference>
<name>A0ABZ0K8I8_STRC4</name>
<keyword evidence="8" id="KW-1185">Reference proteome</keyword>
<feature type="compositionally biased region" description="Pro residues" evidence="5">
    <location>
        <begin position="408"/>
        <end position="437"/>
    </location>
</feature>
<dbReference type="InterPro" id="IPR027417">
    <property type="entry name" value="P-loop_NTPase"/>
</dbReference>
<dbReference type="SMART" id="SM00382">
    <property type="entry name" value="AAA"/>
    <property type="match status" value="1"/>
</dbReference>
<keyword evidence="2" id="KW-0813">Transport</keyword>
<evidence type="ECO:0000313" key="7">
    <source>
        <dbReference type="EMBL" id="WOT34194.1"/>
    </source>
</evidence>
<feature type="compositionally biased region" description="Low complexity" evidence="5">
    <location>
        <begin position="391"/>
        <end position="407"/>
    </location>
</feature>
<dbReference type="SUPFAM" id="SSF52540">
    <property type="entry name" value="P-loop containing nucleoside triphosphate hydrolases"/>
    <property type="match status" value="1"/>
</dbReference>
<proteinExistence type="inferred from homology"/>
<dbReference type="PANTHER" id="PTHR43335">
    <property type="entry name" value="ABC TRANSPORTER, ATP-BINDING PROTEIN"/>
    <property type="match status" value="1"/>
</dbReference>
<feature type="compositionally biased region" description="Low complexity" evidence="5">
    <location>
        <begin position="354"/>
        <end position="381"/>
    </location>
</feature>